<feature type="compositionally biased region" description="Basic residues" evidence="1">
    <location>
        <begin position="11"/>
        <end position="25"/>
    </location>
</feature>
<comment type="caution">
    <text evidence="2">The sequence shown here is derived from an EMBL/GenBank/DDBJ whole genome shotgun (WGS) entry which is preliminary data.</text>
</comment>
<name>A0A8S9J0S5_BRACR</name>
<evidence type="ECO:0000256" key="1">
    <source>
        <dbReference type="SAM" id="MobiDB-lite"/>
    </source>
</evidence>
<feature type="region of interest" description="Disordered" evidence="1">
    <location>
        <begin position="1"/>
        <end position="30"/>
    </location>
</feature>
<organism evidence="2">
    <name type="scientific">Brassica cretica</name>
    <name type="common">Mustard</name>
    <dbReference type="NCBI Taxonomy" id="69181"/>
    <lineage>
        <taxon>Eukaryota</taxon>
        <taxon>Viridiplantae</taxon>
        <taxon>Streptophyta</taxon>
        <taxon>Embryophyta</taxon>
        <taxon>Tracheophyta</taxon>
        <taxon>Spermatophyta</taxon>
        <taxon>Magnoliopsida</taxon>
        <taxon>eudicotyledons</taxon>
        <taxon>Gunneridae</taxon>
        <taxon>Pentapetalae</taxon>
        <taxon>rosids</taxon>
        <taxon>malvids</taxon>
        <taxon>Brassicales</taxon>
        <taxon>Brassicaceae</taxon>
        <taxon>Brassiceae</taxon>
        <taxon>Brassica</taxon>
    </lineage>
</organism>
<accession>A0A8S9J0S5</accession>
<dbReference type="EMBL" id="QGKY02001015">
    <property type="protein sequence ID" value="KAF2574707.1"/>
    <property type="molecule type" value="Genomic_DNA"/>
</dbReference>
<dbReference type="AlphaFoldDB" id="A0A8S9J0S5"/>
<protein>
    <submittedName>
        <fullName evidence="2">Uncharacterized protein</fullName>
    </submittedName>
</protein>
<proteinExistence type="predicted"/>
<sequence length="205" mass="23659">MEGDRVPTGRTLRRRKEKVAKHLKRGANEKEKENFRKRVIRIPLHKPFEEAYYTHRLWMFFRETWEKEEDIKRMLCAARVKLRMRITLKKKSDPGQFAIPCTVKGGAFAGIVHFCGLFPEELMRNCERPRVGAVCNSQTNQLCPTLIDPNAHYDPIPVKNPHMSSRRINDPGIIAAFHCGVEYETEYSASIETQTATSIDSGNQK</sequence>
<evidence type="ECO:0000313" key="2">
    <source>
        <dbReference type="EMBL" id="KAF2574707.1"/>
    </source>
</evidence>
<reference evidence="2" key="1">
    <citation type="submission" date="2019-12" db="EMBL/GenBank/DDBJ databases">
        <title>Genome sequencing and annotation of Brassica cretica.</title>
        <authorList>
            <person name="Studholme D.J."/>
            <person name="Sarris P.F."/>
        </authorList>
    </citation>
    <scope>NUCLEOTIDE SEQUENCE</scope>
    <source>
        <strain evidence="2">PFS-102/07</strain>
        <tissue evidence="2">Leaf</tissue>
    </source>
</reference>
<gene>
    <name evidence="2" type="ORF">F2Q70_00003927</name>
</gene>